<dbReference type="Proteomes" id="UP000196138">
    <property type="component" value="Chromosome"/>
</dbReference>
<evidence type="ECO:0000313" key="1">
    <source>
        <dbReference type="EMBL" id="ARU04048.1"/>
    </source>
</evidence>
<name>A0A1Y0EKV1_9BURK</name>
<evidence type="ECO:0008006" key="3">
    <source>
        <dbReference type="Google" id="ProtNLM"/>
    </source>
</evidence>
<dbReference type="EMBL" id="CP021455">
    <property type="protein sequence ID" value="ARU04048.1"/>
    <property type="molecule type" value="Genomic_DNA"/>
</dbReference>
<proteinExistence type="predicted"/>
<dbReference type="Gene3D" id="3.40.1440.40">
    <property type="match status" value="1"/>
</dbReference>
<protein>
    <recommendedName>
        <fullName evidence="3">GIY-YIG domain-containing protein</fullName>
    </recommendedName>
</protein>
<gene>
    <name evidence="1" type="ORF">CCO03_04595</name>
</gene>
<dbReference type="AlphaFoldDB" id="A0A1Y0EKV1"/>
<dbReference type="KEGG" id="cser:CCO03_04595"/>
<reference evidence="1 2" key="1">
    <citation type="submission" date="2017-05" db="EMBL/GenBank/DDBJ databases">
        <authorList>
            <person name="Song R."/>
            <person name="Chenine A.L."/>
            <person name="Ruprecht R.M."/>
        </authorList>
    </citation>
    <scope>NUCLEOTIDE SEQUENCE [LARGE SCALE GENOMIC DNA]</scope>
    <source>
        <strain evidence="1 2">DSM 26136</strain>
    </source>
</reference>
<evidence type="ECO:0000313" key="2">
    <source>
        <dbReference type="Proteomes" id="UP000196138"/>
    </source>
</evidence>
<keyword evidence="2" id="KW-1185">Reference proteome</keyword>
<dbReference type="InterPro" id="IPR053748">
    <property type="entry name" value="Host_DNA_Degrad_Endo"/>
</dbReference>
<accession>A0A1Y0EKV1</accession>
<sequence>MMHPDATTHTNPASSDARATLRLHGLVPCGAWAPGRYASVSHLRDQCAFGLAYEVQADWRTRPHVVYAFVAGEAVLYVGETSAGMAARFAGYRYGNPLVSDTDNRVKLALTRTLQAGGSVAIWATQPQASLSLPDGTVLTVPASKPLEEVLIARIRPELNVKMLAV</sequence>
<dbReference type="RefSeq" id="WP_087277830.1">
    <property type="nucleotide sequence ID" value="NZ_CP021455.1"/>
</dbReference>
<organism evidence="1 2">
    <name type="scientific">Comamonas serinivorans</name>
    <dbReference type="NCBI Taxonomy" id="1082851"/>
    <lineage>
        <taxon>Bacteria</taxon>
        <taxon>Pseudomonadati</taxon>
        <taxon>Pseudomonadota</taxon>
        <taxon>Betaproteobacteria</taxon>
        <taxon>Burkholderiales</taxon>
        <taxon>Comamonadaceae</taxon>
        <taxon>Comamonas</taxon>
    </lineage>
</organism>